<comment type="function">
    <text evidence="7">Destroys radicals which are normally produced within the cells and which are toxic to biological systems. May play a role in favoring mycobacterial survival in phagocytes.</text>
</comment>
<dbReference type="CDD" id="cd00305">
    <property type="entry name" value="Cu-Zn_Superoxide_Dismutase"/>
    <property type="match status" value="1"/>
</dbReference>
<keyword evidence="4 8" id="KW-0862">Zinc</keyword>
<dbReference type="EMBL" id="LDJR01000028">
    <property type="protein sequence ID" value="OAK74036.1"/>
    <property type="molecule type" value="Genomic_DNA"/>
</dbReference>
<proteinExistence type="inferred from homology"/>
<evidence type="ECO:0000256" key="7">
    <source>
        <dbReference type="ARBA" id="ARBA00024900"/>
    </source>
</evidence>
<keyword evidence="8" id="KW-0560">Oxidoreductase</keyword>
<evidence type="ECO:0000256" key="2">
    <source>
        <dbReference type="ARBA" id="ARBA00022723"/>
    </source>
</evidence>
<dbReference type="AlphaFoldDB" id="A0A0Q9YL13"/>
<name>A0A0Q9YL13_9BACI</name>
<organism evidence="10 12">
    <name type="scientific">Lederbergia galactosidilytica</name>
    <dbReference type="NCBI Taxonomy" id="217031"/>
    <lineage>
        <taxon>Bacteria</taxon>
        <taxon>Bacillati</taxon>
        <taxon>Bacillota</taxon>
        <taxon>Bacilli</taxon>
        <taxon>Bacillales</taxon>
        <taxon>Bacillaceae</taxon>
        <taxon>Lederbergia</taxon>
    </lineage>
</organism>
<evidence type="ECO:0000313" key="13">
    <source>
        <dbReference type="Proteomes" id="UP000077881"/>
    </source>
</evidence>
<dbReference type="OrthoDB" id="9792957at2"/>
<evidence type="ECO:0000256" key="1">
    <source>
        <dbReference type="ARBA" id="ARBA00010457"/>
    </source>
</evidence>
<protein>
    <recommendedName>
        <fullName evidence="8">Superoxide dismutase [Cu-Zn]</fullName>
        <ecNumber evidence="8">1.15.1.1</ecNumber>
    </recommendedName>
</protein>
<dbReference type="InterPro" id="IPR018152">
    <property type="entry name" value="SOD_Cu/Zn_BS"/>
</dbReference>
<dbReference type="EMBL" id="LGPB01000022">
    <property type="protein sequence ID" value="KRG16947.1"/>
    <property type="molecule type" value="Genomic_DNA"/>
</dbReference>
<evidence type="ECO:0000256" key="8">
    <source>
        <dbReference type="RuleBase" id="RU000393"/>
    </source>
</evidence>
<keyword evidence="6" id="KW-1015">Disulfide bond</keyword>
<reference evidence="10 12" key="2">
    <citation type="submission" date="2015-06" db="EMBL/GenBank/DDBJ databases">
        <title>Genome sequencing project of Bacillus galactosidilyticus PL133.</title>
        <authorList>
            <person name="Gaiero J."/>
            <person name="Nicol R."/>
            <person name="Habash M."/>
        </authorList>
    </citation>
    <scope>NUCLEOTIDE SEQUENCE [LARGE SCALE GENOMIC DNA]</scope>
    <source>
        <strain evidence="10 12">PL133</strain>
    </source>
</reference>
<dbReference type="Gene3D" id="2.60.40.200">
    <property type="entry name" value="Superoxide dismutase, copper/zinc binding domain"/>
    <property type="match status" value="1"/>
</dbReference>
<evidence type="ECO:0000256" key="3">
    <source>
        <dbReference type="ARBA" id="ARBA00022729"/>
    </source>
</evidence>
<dbReference type="GO" id="GO:0004784">
    <property type="term" value="F:superoxide dismutase activity"/>
    <property type="evidence" value="ECO:0007669"/>
    <property type="project" value="UniProtKB-EC"/>
</dbReference>
<dbReference type="STRING" id="217031.ABB05_05210"/>
<sequence length="199" mass="20873">MLRILIIGGFFVKKLWCILLITGGILAACNNGEEAIPQVEEEAIPVSGQADVNVKMINSEGKEVGKATLKESEEGVKIHLQAEGLEPGTKAIHIHETGVCEAPDFTSAGAHFNPGGKEHGFQNPKGFHAGDLPNIEIEEDGAVNVVITAPNVTLKEGESNSLLDGDGSALVIHEKADDYKTDPAGNAGDRIVCGVISGE</sequence>
<keyword evidence="13" id="KW-1185">Reference proteome</keyword>
<comment type="cofactor">
    <cofactor evidence="8">
        <name>Zn(2+)</name>
        <dbReference type="ChEBI" id="CHEBI:29105"/>
    </cofactor>
    <text evidence="8">Binds 1 zinc ion per subunit.</text>
</comment>
<dbReference type="Proteomes" id="UP000053881">
    <property type="component" value="Unassembled WGS sequence"/>
</dbReference>
<dbReference type="EC" id="1.15.1.1" evidence="8"/>
<evidence type="ECO:0000259" key="9">
    <source>
        <dbReference type="Pfam" id="PF00080"/>
    </source>
</evidence>
<dbReference type="PROSITE" id="PS51257">
    <property type="entry name" value="PROKAR_LIPOPROTEIN"/>
    <property type="match status" value="1"/>
</dbReference>
<keyword evidence="3" id="KW-0732">Signal</keyword>
<dbReference type="SUPFAM" id="SSF49329">
    <property type="entry name" value="Cu,Zn superoxide dismutase-like"/>
    <property type="match status" value="1"/>
</dbReference>
<evidence type="ECO:0000313" key="10">
    <source>
        <dbReference type="EMBL" id="KRG16947.1"/>
    </source>
</evidence>
<dbReference type="PROSITE" id="PS00332">
    <property type="entry name" value="SOD_CU_ZN_2"/>
    <property type="match status" value="1"/>
</dbReference>
<dbReference type="Pfam" id="PF00080">
    <property type="entry name" value="Sod_Cu"/>
    <property type="match status" value="1"/>
</dbReference>
<evidence type="ECO:0000256" key="6">
    <source>
        <dbReference type="ARBA" id="ARBA00023157"/>
    </source>
</evidence>
<dbReference type="PANTHER" id="PTHR10003">
    <property type="entry name" value="SUPEROXIDE DISMUTASE CU-ZN -RELATED"/>
    <property type="match status" value="1"/>
</dbReference>
<evidence type="ECO:0000313" key="11">
    <source>
        <dbReference type="EMBL" id="OAK74036.1"/>
    </source>
</evidence>
<dbReference type="InterPro" id="IPR036423">
    <property type="entry name" value="SOD-like_Cu/Zn_dom_sf"/>
</dbReference>
<comment type="cofactor">
    <cofactor evidence="8">
        <name>Cu cation</name>
        <dbReference type="ChEBI" id="CHEBI:23378"/>
    </cofactor>
    <text evidence="8">Binds 1 copper ion per subunit.</text>
</comment>
<dbReference type="PATRIC" id="fig|217031.4.peg.711"/>
<dbReference type="FunFam" id="2.60.40.200:FF:000005">
    <property type="entry name" value="Superoxide dismutase [Cu-Zn]"/>
    <property type="match status" value="1"/>
</dbReference>
<dbReference type="InterPro" id="IPR024134">
    <property type="entry name" value="SOD_Cu/Zn_/chaperone"/>
</dbReference>
<dbReference type="Proteomes" id="UP000077881">
    <property type="component" value="Unassembled WGS sequence"/>
</dbReference>
<dbReference type="InterPro" id="IPR001424">
    <property type="entry name" value="SOD_Cu_Zn_dom"/>
</dbReference>
<comment type="similarity">
    <text evidence="1 8">Belongs to the Cu-Zn superoxide dismutase family.</text>
</comment>
<keyword evidence="2 8" id="KW-0479">Metal-binding</keyword>
<feature type="domain" description="Superoxide dismutase copper/zinc binding" evidence="9">
    <location>
        <begin position="65"/>
        <end position="196"/>
    </location>
</feature>
<evidence type="ECO:0000256" key="4">
    <source>
        <dbReference type="ARBA" id="ARBA00022833"/>
    </source>
</evidence>
<gene>
    <name evidence="11" type="ORF">ABB05_05210</name>
    <name evidence="10" type="ORF">ACA29_02080</name>
</gene>
<comment type="catalytic activity">
    <reaction evidence="8">
        <text>2 superoxide + 2 H(+) = H2O2 + O2</text>
        <dbReference type="Rhea" id="RHEA:20696"/>
        <dbReference type="ChEBI" id="CHEBI:15378"/>
        <dbReference type="ChEBI" id="CHEBI:15379"/>
        <dbReference type="ChEBI" id="CHEBI:16240"/>
        <dbReference type="ChEBI" id="CHEBI:18421"/>
        <dbReference type="EC" id="1.15.1.1"/>
    </reaction>
</comment>
<reference evidence="11 13" key="1">
    <citation type="submission" date="2015-05" db="EMBL/GenBank/DDBJ databases">
        <title>Comparison of genome.</title>
        <authorList>
            <person name="Zheng Z."/>
            <person name="Sun M."/>
        </authorList>
    </citation>
    <scope>NUCLEOTIDE SEQUENCE [LARGE SCALE GENOMIC DNA]</scope>
    <source>
        <strain evidence="11 13">G25-74</strain>
    </source>
</reference>
<comment type="caution">
    <text evidence="10">The sequence shown here is derived from an EMBL/GenBank/DDBJ whole genome shotgun (WGS) entry which is preliminary data.</text>
</comment>
<accession>A0A0Q9YL13</accession>
<evidence type="ECO:0000256" key="5">
    <source>
        <dbReference type="ARBA" id="ARBA00023008"/>
    </source>
</evidence>
<keyword evidence="5 8" id="KW-0186">Copper</keyword>
<evidence type="ECO:0000313" key="12">
    <source>
        <dbReference type="Proteomes" id="UP000053881"/>
    </source>
</evidence>
<dbReference type="GO" id="GO:0005507">
    <property type="term" value="F:copper ion binding"/>
    <property type="evidence" value="ECO:0007669"/>
    <property type="project" value="InterPro"/>
</dbReference>